<feature type="chain" id="PRO_5046278611" description="PepSY domain-containing protein" evidence="1">
    <location>
        <begin position="23"/>
        <end position="98"/>
    </location>
</feature>
<name>A0ABV3X2U9_9HYPH</name>
<evidence type="ECO:0000256" key="1">
    <source>
        <dbReference type="SAM" id="SignalP"/>
    </source>
</evidence>
<feature type="signal peptide" evidence="1">
    <location>
        <begin position="1"/>
        <end position="22"/>
    </location>
</feature>
<gene>
    <name evidence="2" type="ORF">V1479_25735</name>
</gene>
<accession>A0ABV3X2U9</accession>
<evidence type="ECO:0000313" key="3">
    <source>
        <dbReference type="Proteomes" id="UP001559025"/>
    </source>
</evidence>
<dbReference type="Proteomes" id="UP001559025">
    <property type="component" value="Unassembled WGS sequence"/>
</dbReference>
<keyword evidence="3" id="KW-1185">Reference proteome</keyword>
<sequence length="98" mass="10739">MRFHSPLFASGLLFGTLISASAQDKDPLSKLPPPDSIKLSTVIEQVEGRPGFYAIESITFAEGEYRIVYFMGDGAEVRINYDAKTGASRPPRRGLFGN</sequence>
<proteinExistence type="predicted"/>
<comment type="caution">
    <text evidence="2">The sequence shown here is derived from an EMBL/GenBank/DDBJ whole genome shotgun (WGS) entry which is preliminary data.</text>
</comment>
<dbReference type="RefSeq" id="WP_173194986.1">
    <property type="nucleotide sequence ID" value="NZ_JABETK010000005.1"/>
</dbReference>
<keyword evidence="1" id="KW-0732">Signal</keyword>
<evidence type="ECO:0000313" key="2">
    <source>
        <dbReference type="EMBL" id="MEX4010708.1"/>
    </source>
</evidence>
<evidence type="ECO:0008006" key="4">
    <source>
        <dbReference type="Google" id="ProtNLM"/>
    </source>
</evidence>
<reference evidence="2 3" key="1">
    <citation type="submission" date="2024-01" db="EMBL/GenBank/DDBJ databases">
        <title>New evidence supports the origin of RcGTA from prophage.</title>
        <authorList>
            <person name="Xu Y."/>
            <person name="Liu B."/>
            <person name="Chen F."/>
        </authorList>
    </citation>
    <scope>NUCLEOTIDE SEQUENCE [LARGE SCALE GENOMIC DNA]</scope>
    <source>
        <strain evidence="2 3">CBW1107-2</strain>
    </source>
</reference>
<dbReference type="EMBL" id="JAZHFV010000023">
    <property type="protein sequence ID" value="MEX4010708.1"/>
    <property type="molecule type" value="Genomic_DNA"/>
</dbReference>
<protein>
    <recommendedName>
        <fullName evidence="4">PepSY domain-containing protein</fullName>
    </recommendedName>
</protein>
<organism evidence="2 3">
    <name type="scientific">Neoaquamicrobium sediminum</name>
    <dbReference type="NCBI Taxonomy" id="1849104"/>
    <lineage>
        <taxon>Bacteria</taxon>
        <taxon>Pseudomonadati</taxon>
        <taxon>Pseudomonadota</taxon>
        <taxon>Alphaproteobacteria</taxon>
        <taxon>Hyphomicrobiales</taxon>
        <taxon>Phyllobacteriaceae</taxon>
        <taxon>Neoaquamicrobium</taxon>
    </lineage>
</organism>